<evidence type="ECO:0000259" key="2">
    <source>
        <dbReference type="Pfam" id="PF14342"/>
    </source>
</evidence>
<keyword evidence="1" id="KW-1133">Transmembrane helix</keyword>
<sequence>MKKSSIVIAVFLCLVLVLGQVRILINTIYPKMPNNENEKIHLNTGNTIRVMANTEDNMSTKIADILYPSVNYKSKPDGLIVIKSDKWQQVLSLMPLVKEYKSPIILLKNNNEREILNYIKKINPNGISKLDNCKIILCGTNTKTFKDKLEFNGFKVRDLTYKNTDGLLGEVYKISNFNKDKNYGFVISDAEPLRSIPLATWIIKNGGIPIYINNEKKLYNSSKSVLDKLDKVYILGKKDNAKEDFVKSLKVPFKIISGYNDENFAINFAKFYDKEEGIGWHNNRSRTNSNHNFILCSKSEPMLALIGCELALKGKVGPMLWTDNKNLSPLTENYLWRIKPNYFESPKEGPFNNIWIIGNENIIPFSIQATADYTQEIAPYTTMGVRGVSGIEALSIIFSLISLLGALWTGLHAFYRMPNLTLFTRIMWILTVLVLGPIGLWLYIMCYINSPWIKINNNVVWLRSLWKQTSVATISTLSFGASTIIVLNYLWSFIGSPLIPFYGRYGIFLLGNPMIIKFIVSYFVAFLLNAYLFMPTMLIQLKRIEYKDAVKEALPVAFISITFTSIGMLLSIWYLNMVYSPVRVKETNILWFGFMALSTFIGFLTAYIPNWILVKKGKKMGIM</sequence>
<accession>A0A6M0R9W7</accession>
<comment type="caution">
    <text evidence="3">The sequence shown here is derived from an EMBL/GenBank/DDBJ whole genome shotgun (WGS) entry which is preliminary data.</text>
</comment>
<feature type="transmembrane region" description="Helical" evidence="1">
    <location>
        <begin position="554"/>
        <end position="577"/>
    </location>
</feature>
<dbReference type="Pfam" id="PF14342">
    <property type="entry name" value="DUF4396"/>
    <property type="match status" value="1"/>
</dbReference>
<feature type="transmembrane region" description="Helical" evidence="1">
    <location>
        <begin position="514"/>
        <end position="533"/>
    </location>
</feature>
<organism evidence="3 4">
    <name type="scientific">Clostridium niameyense</name>
    <dbReference type="NCBI Taxonomy" id="1622073"/>
    <lineage>
        <taxon>Bacteria</taxon>
        <taxon>Bacillati</taxon>
        <taxon>Bacillota</taxon>
        <taxon>Clostridia</taxon>
        <taxon>Eubacteriales</taxon>
        <taxon>Clostridiaceae</taxon>
        <taxon>Clostridium</taxon>
    </lineage>
</organism>
<dbReference type="Proteomes" id="UP000473885">
    <property type="component" value="Unassembled WGS sequence"/>
</dbReference>
<feature type="transmembrane region" description="Helical" evidence="1">
    <location>
        <begin position="426"/>
        <end position="448"/>
    </location>
</feature>
<evidence type="ECO:0000256" key="1">
    <source>
        <dbReference type="SAM" id="Phobius"/>
    </source>
</evidence>
<dbReference type="InterPro" id="IPR025509">
    <property type="entry name" value="DUF4396"/>
</dbReference>
<name>A0A6M0R9W7_9CLOT</name>
<evidence type="ECO:0000313" key="4">
    <source>
        <dbReference type="Proteomes" id="UP000473885"/>
    </source>
</evidence>
<keyword evidence="1" id="KW-0812">Transmembrane</keyword>
<feature type="transmembrane region" description="Helical" evidence="1">
    <location>
        <begin position="589"/>
        <end position="613"/>
    </location>
</feature>
<feature type="domain" description="DUF4396" evidence="2">
    <location>
        <begin position="466"/>
        <end position="619"/>
    </location>
</feature>
<keyword evidence="1" id="KW-0472">Membrane</keyword>
<gene>
    <name evidence="3" type="ORF">FDF74_04475</name>
</gene>
<keyword evidence="4" id="KW-1185">Reference proteome</keyword>
<proteinExistence type="predicted"/>
<feature type="transmembrane region" description="Helical" evidence="1">
    <location>
        <begin position="393"/>
        <end position="414"/>
    </location>
</feature>
<dbReference type="EMBL" id="SXDP01000002">
    <property type="protein sequence ID" value="NEZ46470.1"/>
    <property type="molecule type" value="Genomic_DNA"/>
</dbReference>
<dbReference type="AlphaFoldDB" id="A0A6M0R9W7"/>
<reference evidence="3 4" key="1">
    <citation type="submission" date="2019-04" db="EMBL/GenBank/DDBJ databases">
        <title>Genome sequencing of Clostridium botulinum Groups I-IV and Clostridium butyricum.</title>
        <authorList>
            <person name="Brunt J."/>
            <person name="Van Vliet A.H.M."/>
            <person name="Stringer S.C."/>
            <person name="Carter A.T."/>
            <person name="Peck M.W."/>
        </authorList>
    </citation>
    <scope>NUCLEOTIDE SEQUENCE [LARGE SCALE GENOMIC DNA]</scope>
    <source>
        <strain evidence="3 4">IFR 18/094</strain>
    </source>
</reference>
<dbReference type="RefSeq" id="WP_163248672.1">
    <property type="nucleotide sequence ID" value="NZ_SXDP01000002.1"/>
</dbReference>
<feature type="transmembrane region" description="Helical" evidence="1">
    <location>
        <begin position="469"/>
        <end position="494"/>
    </location>
</feature>
<evidence type="ECO:0000313" key="3">
    <source>
        <dbReference type="EMBL" id="NEZ46470.1"/>
    </source>
</evidence>
<feature type="transmembrane region" description="Helical" evidence="1">
    <location>
        <begin position="6"/>
        <end position="25"/>
    </location>
</feature>
<protein>
    <submittedName>
        <fullName evidence="3">DUF4396 domain-containing protein</fullName>
    </submittedName>
</protein>